<evidence type="ECO:0000313" key="2">
    <source>
        <dbReference type="EMBL" id="KAH7092927.1"/>
    </source>
</evidence>
<evidence type="ECO:0000256" key="1">
    <source>
        <dbReference type="SAM" id="SignalP"/>
    </source>
</evidence>
<accession>A0A8K0W2N8</accession>
<feature type="chain" id="PRO_5035447259" description="Secreted protein" evidence="1">
    <location>
        <begin position="21"/>
        <end position="122"/>
    </location>
</feature>
<organism evidence="2 3">
    <name type="scientific">Paraphoma chrysanthemicola</name>
    <dbReference type="NCBI Taxonomy" id="798071"/>
    <lineage>
        <taxon>Eukaryota</taxon>
        <taxon>Fungi</taxon>
        <taxon>Dikarya</taxon>
        <taxon>Ascomycota</taxon>
        <taxon>Pezizomycotina</taxon>
        <taxon>Dothideomycetes</taxon>
        <taxon>Pleosporomycetidae</taxon>
        <taxon>Pleosporales</taxon>
        <taxon>Pleosporineae</taxon>
        <taxon>Phaeosphaeriaceae</taxon>
        <taxon>Paraphoma</taxon>
    </lineage>
</organism>
<reference evidence="2" key="1">
    <citation type="journal article" date="2021" name="Nat. Commun.">
        <title>Genetic determinants of endophytism in the Arabidopsis root mycobiome.</title>
        <authorList>
            <person name="Mesny F."/>
            <person name="Miyauchi S."/>
            <person name="Thiergart T."/>
            <person name="Pickel B."/>
            <person name="Atanasova L."/>
            <person name="Karlsson M."/>
            <person name="Huettel B."/>
            <person name="Barry K.W."/>
            <person name="Haridas S."/>
            <person name="Chen C."/>
            <person name="Bauer D."/>
            <person name="Andreopoulos W."/>
            <person name="Pangilinan J."/>
            <person name="LaButti K."/>
            <person name="Riley R."/>
            <person name="Lipzen A."/>
            <person name="Clum A."/>
            <person name="Drula E."/>
            <person name="Henrissat B."/>
            <person name="Kohler A."/>
            <person name="Grigoriev I.V."/>
            <person name="Martin F.M."/>
            <person name="Hacquard S."/>
        </authorList>
    </citation>
    <scope>NUCLEOTIDE SEQUENCE</scope>
    <source>
        <strain evidence="2">MPI-SDFR-AT-0120</strain>
    </source>
</reference>
<sequence>MKRVSTARLAFGVGVWLCLSEREPLMIYRGCPEKLWSDMLSERISTFGYMPARALCGVLQWYLGVFGKTSIVVWRLAVEVAPALGPDAGAFRKVRGSASTGASEREIGLPAFANSSVTDYVT</sequence>
<comment type="caution">
    <text evidence="2">The sequence shown here is derived from an EMBL/GenBank/DDBJ whole genome shotgun (WGS) entry which is preliminary data.</text>
</comment>
<evidence type="ECO:0008006" key="4">
    <source>
        <dbReference type="Google" id="ProtNLM"/>
    </source>
</evidence>
<evidence type="ECO:0000313" key="3">
    <source>
        <dbReference type="Proteomes" id="UP000813461"/>
    </source>
</evidence>
<protein>
    <recommendedName>
        <fullName evidence="4">Secreted protein</fullName>
    </recommendedName>
</protein>
<keyword evidence="3" id="KW-1185">Reference proteome</keyword>
<feature type="signal peptide" evidence="1">
    <location>
        <begin position="1"/>
        <end position="20"/>
    </location>
</feature>
<gene>
    <name evidence="2" type="ORF">FB567DRAFT_158555</name>
</gene>
<dbReference type="EMBL" id="JAGMVJ010000002">
    <property type="protein sequence ID" value="KAH7092927.1"/>
    <property type="molecule type" value="Genomic_DNA"/>
</dbReference>
<proteinExistence type="predicted"/>
<name>A0A8K0W2N8_9PLEO</name>
<keyword evidence="1" id="KW-0732">Signal</keyword>
<dbReference type="Proteomes" id="UP000813461">
    <property type="component" value="Unassembled WGS sequence"/>
</dbReference>
<dbReference type="AlphaFoldDB" id="A0A8K0W2N8"/>